<protein>
    <recommendedName>
        <fullName evidence="1">PIN domain-containing protein</fullName>
    </recommendedName>
</protein>
<name>E6PYL9_9ZZZZ</name>
<accession>E6PYL9</accession>
<sequence>MKVALDTNILAYAEGVNGADRKLAALALVSQLPAASVVLPVQTLGELYQVLVRKAGRSPTEARAAILSWRNSFALADTTPETLLTAADLAVHHRFSLWDAVILSAAAQAQCRILLSEDMQNGFLWQGVTIVNPFTPTQHPLLKAALETGQ</sequence>
<dbReference type="InterPro" id="IPR029060">
    <property type="entry name" value="PIN-like_dom_sf"/>
</dbReference>
<feature type="domain" description="PIN" evidence="1">
    <location>
        <begin position="4"/>
        <end position="118"/>
    </location>
</feature>
<proteinExistence type="predicted"/>
<dbReference type="SUPFAM" id="SSF88723">
    <property type="entry name" value="PIN domain-like"/>
    <property type="match status" value="1"/>
</dbReference>
<dbReference type="CDD" id="cd18692">
    <property type="entry name" value="PIN_VapC-like"/>
    <property type="match status" value="1"/>
</dbReference>
<organism evidence="2">
    <name type="scientific">mine drainage metagenome</name>
    <dbReference type="NCBI Taxonomy" id="410659"/>
    <lineage>
        <taxon>unclassified sequences</taxon>
        <taxon>metagenomes</taxon>
        <taxon>ecological metagenomes</taxon>
    </lineage>
</organism>
<evidence type="ECO:0000313" key="2">
    <source>
        <dbReference type="EMBL" id="CBI00028.1"/>
    </source>
</evidence>
<dbReference type="AlphaFoldDB" id="E6PYL9"/>
<gene>
    <name evidence="2" type="ORF">CARN3_1008</name>
</gene>
<dbReference type="EMBL" id="CABN01000083">
    <property type="protein sequence ID" value="CBI00028.1"/>
    <property type="molecule type" value="Genomic_DNA"/>
</dbReference>
<reference evidence="2" key="1">
    <citation type="submission" date="2009-10" db="EMBL/GenBank/DDBJ databases">
        <title>Diversity of trophic interactions inside an arsenic-rich microbial ecosystem.</title>
        <authorList>
            <person name="Bertin P.N."/>
            <person name="Heinrich-Salmeron A."/>
            <person name="Pelletier E."/>
            <person name="Goulhen-Chollet F."/>
            <person name="Arsene-Ploetze F."/>
            <person name="Gallien S."/>
            <person name="Calteau A."/>
            <person name="Vallenet D."/>
            <person name="Casiot C."/>
            <person name="Chane-Woon-Ming B."/>
            <person name="Giloteaux L."/>
            <person name="Barakat M."/>
            <person name="Bonnefoy V."/>
            <person name="Bruneel O."/>
            <person name="Chandler M."/>
            <person name="Cleiss J."/>
            <person name="Duran R."/>
            <person name="Elbaz-Poulichet F."/>
            <person name="Fonknechten N."/>
            <person name="Lauga B."/>
            <person name="Mornico D."/>
            <person name="Ortet P."/>
            <person name="Schaeffer C."/>
            <person name="Siguier P."/>
            <person name="Alexander Thil Smith A."/>
            <person name="Van Dorsselaer A."/>
            <person name="Weissenbach J."/>
            <person name="Medigue C."/>
            <person name="Le Paslier D."/>
        </authorList>
    </citation>
    <scope>NUCLEOTIDE SEQUENCE</scope>
</reference>
<dbReference type="Pfam" id="PF01850">
    <property type="entry name" value="PIN"/>
    <property type="match status" value="1"/>
</dbReference>
<dbReference type="Gene3D" id="3.40.50.1010">
    <property type="entry name" value="5'-nuclease"/>
    <property type="match status" value="1"/>
</dbReference>
<dbReference type="InterPro" id="IPR002716">
    <property type="entry name" value="PIN_dom"/>
</dbReference>
<comment type="caution">
    <text evidence="2">The sequence shown here is derived from an EMBL/GenBank/DDBJ whole genome shotgun (WGS) entry which is preliminary data.</text>
</comment>
<evidence type="ECO:0000259" key="1">
    <source>
        <dbReference type="Pfam" id="PF01850"/>
    </source>
</evidence>